<dbReference type="AlphaFoldDB" id="A0A6I8NKW4"/>
<evidence type="ECO:0000256" key="1">
    <source>
        <dbReference type="SAM" id="MobiDB-lite"/>
    </source>
</evidence>
<keyword evidence="3" id="KW-1185">Reference proteome</keyword>
<name>A0A6I8NKW4_ORNAN</name>
<accession>A0A6I8NKW4</accession>
<feature type="compositionally biased region" description="Basic and acidic residues" evidence="1">
    <location>
        <begin position="1"/>
        <end position="10"/>
    </location>
</feature>
<evidence type="ECO:0000313" key="3">
    <source>
        <dbReference type="Proteomes" id="UP000002279"/>
    </source>
</evidence>
<feature type="compositionally biased region" description="Basic and acidic residues" evidence="1">
    <location>
        <begin position="108"/>
        <end position="118"/>
    </location>
</feature>
<dbReference type="Proteomes" id="UP000002279">
    <property type="component" value="Unplaced"/>
</dbReference>
<protein>
    <submittedName>
        <fullName evidence="2">Uncharacterized protein</fullName>
    </submittedName>
</protein>
<dbReference type="Bgee" id="ENSOANG00000016018">
    <property type="expression patterns" value="Expressed in fibroblast and 4 other cell types or tissues"/>
</dbReference>
<evidence type="ECO:0000313" key="2">
    <source>
        <dbReference type="Ensembl" id="ENSOANP00000041312.1"/>
    </source>
</evidence>
<feature type="region of interest" description="Disordered" evidence="1">
    <location>
        <begin position="1"/>
        <end position="26"/>
    </location>
</feature>
<reference evidence="2" key="2">
    <citation type="submission" date="2025-09" db="UniProtKB">
        <authorList>
            <consortium name="Ensembl"/>
        </authorList>
    </citation>
    <scope>IDENTIFICATION</scope>
    <source>
        <strain evidence="2">Glennie</strain>
    </source>
</reference>
<feature type="region of interest" description="Disordered" evidence="1">
    <location>
        <begin position="54"/>
        <end position="118"/>
    </location>
</feature>
<reference evidence="2" key="1">
    <citation type="submission" date="2025-08" db="UniProtKB">
        <authorList>
            <consortium name="Ensembl"/>
        </authorList>
    </citation>
    <scope>IDENTIFICATION</scope>
    <source>
        <strain evidence="2">Glennie</strain>
    </source>
</reference>
<dbReference type="GeneTree" id="ENSGT01120000272035"/>
<organism evidence="2 3">
    <name type="scientific">Ornithorhynchus anatinus</name>
    <name type="common">Duckbill platypus</name>
    <dbReference type="NCBI Taxonomy" id="9258"/>
    <lineage>
        <taxon>Eukaryota</taxon>
        <taxon>Metazoa</taxon>
        <taxon>Chordata</taxon>
        <taxon>Craniata</taxon>
        <taxon>Vertebrata</taxon>
        <taxon>Euteleostomi</taxon>
        <taxon>Mammalia</taxon>
        <taxon>Monotremata</taxon>
        <taxon>Ornithorhynchidae</taxon>
        <taxon>Ornithorhynchus</taxon>
    </lineage>
</organism>
<dbReference type="Ensembl" id="ENSOANT00000025161.2">
    <property type="protein sequence ID" value="ENSOANP00000041312.1"/>
    <property type="gene ID" value="ENSOANG00000016018.2"/>
</dbReference>
<dbReference type="OMA" id="ECPVHDE"/>
<proteinExistence type="predicted"/>
<dbReference type="InParanoid" id="A0A6I8NKW4"/>
<sequence length="118" mass="12279">VHDDQQGRAGDEDELQGPQADVGDGEEMVIADVGAARLLRVAVEVLLLVAPHPLGGHHVHQHPEDEDNRQPDAAKGGGVLVDAAQEGLERLPVHGALGPAGRGAGPPEGERRPAVRAR</sequence>